<dbReference type="SUPFAM" id="SSF55486">
    <property type="entry name" value="Metalloproteases ('zincins'), catalytic domain"/>
    <property type="match status" value="1"/>
</dbReference>
<dbReference type="InterPro" id="IPR001762">
    <property type="entry name" value="Disintegrin_dom"/>
</dbReference>
<dbReference type="Gene3D" id="3.40.390.10">
    <property type="entry name" value="Collagenase (Catalytic Domain)"/>
    <property type="match status" value="1"/>
</dbReference>
<dbReference type="Pfam" id="PF13688">
    <property type="entry name" value="Reprolysin_5"/>
    <property type="match status" value="1"/>
</dbReference>
<dbReference type="Gene3D" id="2.120.10.30">
    <property type="entry name" value="TolB, C-terminal domain"/>
    <property type="match status" value="1"/>
</dbReference>
<keyword evidence="1" id="KW-0677">Repeat</keyword>
<protein>
    <submittedName>
        <fullName evidence="4">ADAM 17-like protease</fullName>
    </submittedName>
</protein>
<dbReference type="PROSITE" id="PS50214">
    <property type="entry name" value="DISINTEGRIN_2"/>
    <property type="match status" value="1"/>
</dbReference>
<dbReference type="GO" id="GO:0004222">
    <property type="term" value="F:metalloendopeptidase activity"/>
    <property type="evidence" value="ECO:0007669"/>
    <property type="project" value="InterPro"/>
</dbReference>
<dbReference type="SUPFAM" id="SSF101898">
    <property type="entry name" value="NHL repeat"/>
    <property type="match status" value="1"/>
</dbReference>
<dbReference type="GO" id="GO:0006509">
    <property type="term" value="P:membrane protein ectodomain proteolysis"/>
    <property type="evidence" value="ECO:0007669"/>
    <property type="project" value="TreeGrafter"/>
</dbReference>
<reference evidence="4" key="1">
    <citation type="journal article" date="2012" name="Nature">
        <title>The oyster genome reveals stress adaptation and complexity of shell formation.</title>
        <authorList>
            <person name="Zhang G."/>
            <person name="Fang X."/>
            <person name="Guo X."/>
            <person name="Li L."/>
            <person name="Luo R."/>
            <person name="Xu F."/>
            <person name="Yang P."/>
            <person name="Zhang L."/>
            <person name="Wang X."/>
            <person name="Qi H."/>
            <person name="Xiong Z."/>
            <person name="Que H."/>
            <person name="Xie Y."/>
            <person name="Holland P.W."/>
            <person name="Paps J."/>
            <person name="Zhu Y."/>
            <person name="Wu F."/>
            <person name="Chen Y."/>
            <person name="Wang J."/>
            <person name="Peng C."/>
            <person name="Meng J."/>
            <person name="Yang L."/>
            <person name="Liu J."/>
            <person name="Wen B."/>
            <person name="Zhang N."/>
            <person name="Huang Z."/>
            <person name="Zhu Q."/>
            <person name="Feng Y."/>
            <person name="Mount A."/>
            <person name="Hedgecock D."/>
            <person name="Xu Z."/>
            <person name="Liu Y."/>
            <person name="Domazet-Loso T."/>
            <person name="Du Y."/>
            <person name="Sun X."/>
            <person name="Zhang S."/>
            <person name="Liu B."/>
            <person name="Cheng P."/>
            <person name="Jiang X."/>
            <person name="Li J."/>
            <person name="Fan D."/>
            <person name="Wang W."/>
            <person name="Fu W."/>
            <person name="Wang T."/>
            <person name="Wang B."/>
            <person name="Zhang J."/>
            <person name="Peng Z."/>
            <person name="Li Y."/>
            <person name="Li N."/>
            <person name="Wang J."/>
            <person name="Chen M."/>
            <person name="He Y."/>
            <person name="Tan F."/>
            <person name="Song X."/>
            <person name="Zheng Q."/>
            <person name="Huang R."/>
            <person name="Yang H."/>
            <person name="Du X."/>
            <person name="Chen L."/>
            <person name="Yang M."/>
            <person name="Gaffney P.M."/>
            <person name="Wang S."/>
            <person name="Luo L."/>
            <person name="She Z."/>
            <person name="Ming Y."/>
            <person name="Huang W."/>
            <person name="Zhang S."/>
            <person name="Huang B."/>
            <person name="Zhang Y."/>
            <person name="Qu T."/>
            <person name="Ni P."/>
            <person name="Miao G."/>
            <person name="Wang J."/>
            <person name="Wang Q."/>
            <person name="Steinberg C.E."/>
            <person name="Wang H."/>
            <person name="Li N."/>
            <person name="Qian L."/>
            <person name="Zhang G."/>
            <person name="Li Y."/>
            <person name="Yang H."/>
            <person name="Liu X."/>
            <person name="Wang J."/>
            <person name="Yin Y."/>
            <person name="Wang J."/>
        </authorList>
    </citation>
    <scope>NUCLEOTIDE SEQUENCE [LARGE SCALE GENOMIC DNA]</scope>
    <source>
        <strain evidence="4">05x7-T-G4-1.051#20</strain>
    </source>
</reference>
<sequence length="1092" mass="123678">MSHELVRGFIFRDPEIVTDKAEIGYTWKKPVIRYNGFEYYSYKSPAWRHNPKYINSSDMMVYRKSDVKNTPWYQPERLVSAQARRARADTIRGLIPGTRSKQQHDWYSGRHRRSVNLGNQRVCRILLVADHYFFNGIGGGSVPSTQNYMINMINQVNEIFKKTVWGVGATDLGLEISRLIVFSSFSEEGFNVKDRRMDMSTVLKEFGKAYFRENSQFCLMHLLTYTSFDGKLGLAFVASSRTLDWGGMCSNADTWGKEALNTGVSTFMDPQGNRQLSVVSMSTVAHGHNWGSNHDPDTDECSPSSTSGGRFLMFSRALKGVANNNLNLPNDKGENLARFFEKMEVKENQVIKDRRRSSLIPPSKDKLATMGDEQWVDTPTSRLSISEKSEWERLYLSAVKRKSLHLSIREQAKLNAMSNFRPGEIHNISLNDAKPLPWIKTEAEKAAEKNRQKIVNGVVLQMRPRKASVHRFSDIQNENFRQSFLKKQSLEQQIIEEHSQLKNRSRDEYLNADFIVSNQNHRLSMDKPRHGIGLCGNGRIDVGEECDPGALPDGCCSSTCQLASNADCSPVNFACCTASCQRASNRTECRRAVDDHSDCLGASYCKSYFSGLSASVGKTRAGKARECDCSADDSGRDVKSRLWKKSKKEIIQKDLQELEKSIFPKYQEIASINQVQKSALSENSKKLTTEIDKHGEDLHREINTIIRNMKSNVEEMDTKHLAVLDKQEDEIKHTISEITQTITELKTLLDSNDVSRVSAYKSRNDEFRRLPPKLTVSLPSFTPQKINKEQLYQQFGSLSASSIKTEEQGYTMESPGAEFSPPDRPHIDVPRIITQIDTGSWGLHSVSCLSDEEMWTCGQDKIMRLYNLRGELVKSVKTKSGNWPGDIAVTRRGDLVYTDYLDRTVNIVKNKKIQTVIRLRGWIPHYVCSTSSGDLLVVMDSDDGEQTKVVCYSGSTKKQSIQYDDKGQPLYSSGGLYKYISENRNLDICVSDSRASAVVVVNQAGKLRFTYTGPPSTTKGSFYPWGITTDSQGRILTADHVNHYIHILDQDGQFLRYIDNCDLQYPWCLCVDTRDNLFVAESTGKVKKIQYV</sequence>
<dbReference type="HOGENOM" id="CLU_284453_0_0_1"/>
<dbReference type="PANTHER" id="PTHR45702">
    <property type="entry name" value="ADAM10/ADAM17 METALLOPEPTIDASE FAMILY MEMBER"/>
    <property type="match status" value="1"/>
</dbReference>
<dbReference type="InterPro" id="IPR036436">
    <property type="entry name" value="Disintegrin_dom_sf"/>
</dbReference>
<gene>
    <name evidence="4" type="ORF">CGI_10022624</name>
</gene>
<feature type="repeat" description="NHL" evidence="3">
    <location>
        <begin position="1023"/>
        <end position="1051"/>
    </location>
</feature>
<name>K1PU66_MAGGI</name>
<dbReference type="PROSITE" id="PS50215">
    <property type="entry name" value="ADAM_MEPRO"/>
    <property type="match status" value="1"/>
</dbReference>
<dbReference type="InterPro" id="IPR024079">
    <property type="entry name" value="MetalloPept_cat_dom_sf"/>
</dbReference>
<organism evidence="4">
    <name type="scientific">Magallana gigas</name>
    <name type="common">Pacific oyster</name>
    <name type="synonym">Crassostrea gigas</name>
    <dbReference type="NCBI Taxonomy" id="29159"/>
    <lineage>
        <taxon>Eukaryota</taxon>
        <taxon>Metazoa</taxon>
        <taxon>Spiralia</taxon>
        <taxon>Lophotrochozoa</taxon>
        <taxon>Mollusca</taxon>
        <taxon>Bivalvia</taxon>
        <taxon>Autobranchia</taxon>
        <taxon>Pteriomorphia</taxon>
        <taxon>Ostreida</taxon>
        <taxon>Ostreoidea</taxon>
        <taxon>Ostreidae</taxon>
        <taxon>Magallana</taxon>
    </lineage>
</organism>
<dbReference type="InParanoid" id="K1PU66"/>
<dbReference type="InterPro" id="IPR001258">
    <property type="entry name" value="NHL_repeat"/>
</dbReference>
<keyword evidence="4" id="KW-0645">Protease</keyword>
<evidence type="ECO:0000256" key="3">
    <source>
        <dbReference type="PROSITE-ProRule" id="PRU00504"/>
    </source>
</evidence>
<dbReference type="Gene3D" id="4.10.70.10">
    <property type="entry name" value="Disintegrin domain"/>
    <property type="match status" value="1"/>
</dbReference>
<dbReference type="PROSITE" id="PS51125">
    <property type="entry name" value="NHL"/>
    <property type="match status" value="1"/>
</dbReference>
<dbReference type="PANTHER" id="PTHR45702:SF2">
    <property type="entry name" value="KUZBANIAN, ISOFORM A"/>
    <property type="match status" value="1"/>
</dbReference>
<dbReference type="InterPro" id="IPR011042">
    <property type="entry name" value="6-blade_b-propeller_TolB-like"/>
</dbReference>
<proteinExistence type="predicted"/>
<evidence type="ECO:0000256" key="1">
    <source>
        <dbReference type="ARBA" id="ARBA00022737"/>
    </source>
</evidence>
<dbReference type="InterPro" id="IPR051489">
    <property type="entry name" value="ADAM_Metalloproteinase"/>
</dbReference>
<dbReference type="SMART" id="SM00050">
    <property type="entry name" value="DISIN"/>
    <property type="match status" value="1"/>
</dbReference>
<dbReference type="EMBL" id="JH816091">
    <property type="protein sequence ID" value="EKC27842.1"/>
    <property type="molecule type" value="Genomic_DNA"/>
</dbReference>
<evidence type="ECO:0000313" key="4">
    <source>
        <dbReference type="EMBL" id="EKC27842.1"/>
    </source>
</evidence>
<dbReference type="InterPro" id="IPR001590">
    <property type="entry name" value="Peptidase_M12B"/>
</dbReference>
<evidence type="ECO:0000256" key="2">
    <source>
        <dbReference type="PROSITE-ProRule" id="PRU00276"/>
    </source>
</evidence>
<comment type="caution">
    <text evidence="2">Lacks conserved residue(s) required for the propagation of feature annotation.</text>
</comment>
<accession>K1PU66</accession>
<keyword evidence="4" id="KW-0378">Hydrolase</keyword>
<dbReference type="AlphaFoldDB" id="K1PU66"/>
<dbReference type="GO" id="GO:0005886">
    <property type="term" value="C:plasma membrane"/>
    <property type="evidence" value="ECO:0007669"/>
    <property type="project" value="TreeGrafter"/>
</dbReference>